<dbReference type="PANTHER" id="PTHR12169">
    <property type="entry name" value="ATPASE N2B"/>
    <property type="match status" value="1"/>
</dbReference>
<dbReference type="Gene3D" id="3.40.50.300">
    <property type="entry name" value="P-loop containing nucleotide triphosphate hydrolases"/>
    <property type="match status" value="1"/>
</dbReference>
<dbReference type="PANTHER" id="PTHR12169:SF6">
    <property type="entry name" value="AFG1-LIKE ATPASE"/>
    <property type="match status" value="1"/>
</dbReference>
<sequence length="375" mass="42198">MLADGELRPDSHQQAIMEKLQNLHHELIGYEEKLPGKKGLLGRLLGSRKNVTLPKGLYVHGDVGRGKSMIMDLFFAAVPLMAKRRVHFHSFMLEIHKAMHEWRYMSSADRIELHGTDEDDPIPPLADKISKSSLLLCFDEFQITDVTDAMILGRLFRHLLDLGVVMVLTSNRPPADLYLGGLNRELFLPTIDMITEKLDVVSLNGPIDYRMERMKGLKVYYHPLGEAATKALSKAFWQMTDHEVADRSKVGPVKLTVQGRTIHVPVADKGVAVFSFKKLCGAALGAADYLEIAWQFHTVIMVGIPRLGPSMRNEAKRFVTFIDVLYDNNVNFLCCAEVAPANLYPEGHGNFEFQRTVSRLIEMQSQDYLAKGHAV</sequence>
<accession>A0A3B0RFR6</accession>
<evidence type="ECO:0000256" key="2">
    <source>
        <dbReference type="ARBA" id="ARBA00022840"/>
    </source>
</evidence>
<dbReference type="AlphaFoldDB" id="A0A3B0RFR6"/>
<organism evidence="3">
    <name type="scientific">hydrothermal vent metagenome</name>
    <dbReference type="NCBI Taxonomy" id="652676"/>
    <lineage>
        <taxon>unclassified sequences</taxon>
        <taxon>metagenomes</taxon>
        <taxon>ecological metagenomes</taxon>
    </lineage>
</organism>
<dbReference type="GO" id="GO:0016887">
    <property type="term" value="F:ATP hydrolysis activity"/>
    <property type="evidence" value="ECO:0007669"/>
    <property type="project" value="InterPro"/>
</dbReference>
<dbReference type="GO" id="GO:0005524">
    <property type="term" value="F:ATP binding"/>
    <property type="evidence" value="ECO:0007669"/>
    <property type="project" value="UniProtKB-KW"/>
</dbReference>
<dbReference type="NCBIfam" id="NF040713">
    <property type="entry name" value="ZapE"/>
    <property type="match status" value="1"/>
</dbReference>
<keyword evidence="1" id="KW-0547">Nucleotide-binding</keyword>
<name>A0A3B0RFR6_9ZZZZ</name>
<proteinExistence type="predicted"/>
<dbReference type="SUPFAM" id="SSF52540">
    <property type="entry name" value="P-loop containing nucleoside triphosphate hydrolases"/>
    <property type="match status" value="1"/>
</dbReference>
<dbReference type="Pfam" id="PF03969">
    <property type="entry name" value="AFG1_ATPase"/>
    <property type="match status" value="1"/>
</dbReference>
<reference evidence="3" key="1">
    <citation type="submission" date="2018-06" db="EMBL/GenBank/DDBJ databases">
        <authorList>
            <person name="Zhirakovskaya E."/>
        </authorList>
    </citation>
    <scope>NUCLEOTIDE SEQUENCE</scope>
</reference>
<keyword evidence="2" id="KW-0067">ATP-binding</keyword>
<protein>
    <submittedName>
        <fullName evidence="3">ATPase</fullName>
    </submittedName>
</protein>
<evidence type="ECO:0000256" key="1">
    <source>
        <dbReference type="ARBA" id="ARBA00022741"/>
    </source>
</evidence>
<evidence type="ECO:0000313" key="3">
    <source>
        <dbReference type="EMBL" id="VAV90772.1"/>
    </source>
</evidence>
<dbReference type="EMBL" id="UOED01000062">
    <property type="protein sequence ID" value="VAV90772.1"/>
    <property type="molecule type" value="Genomic_DNA"/>
</dbReference>
<dbReference type="GO" id="GO:0005737">
    <property type="term" value="C:cytoplasm"/>
    <property type="evidence" value="ECO:0007669"/>
    <property type="project" value="TreeGrafter"/>
</dbReference>
<gene>
    <name evidence="3" type="ORF">MNBD_ALPHA02-145</name>
</gene>
<dbReference type="InterPro" id="IPR005654">
    <property type="entry name" value="ATPase_AFG1-like"/>
</dbReference>
<dbReference type="InterPro" id="IPR027417">
    <property type="entry name" value="P-loop_NTPase"/>
</dbReference>